<dbReference type="PROSITE" id="PS00552">
    <property type="entry name" value="HTH_MERR_1"/>
    <property type="match status" value="1"/>
</dbReference>
<proteinExistence type="predicted"/>
<keyword evidence="7" id="KW-1185">Reference proteome</keyword>
<dbReference type="Gene3D" id="1.10.1660.10">
    <property type="match status" value="1"/>
</dbReference>
<evidence type="ECO:0000256" key="2">
    <source>
        <dbReference type="ARBA" id="ARBA00023125"/>
    </source>
</evidence>
<feature type="coiled-coil region" evidence="4">
    <location>
        <begin position="81"/>
        <end position="111"/>
    </location>
</feature>
<evidence type="ECO:0000256" key="4">
    <source>
        <dbReference type="SAM" id="Coils"/>
    </source>
</evidence>
<evidence type="ECO:0000259" key="5">
    <source>
        <dbReference type="PROSITE" id="PS50937"/>
    </source>
</evidence>
<dbReference type="SMART" id="SM00422">
    <property type="entry name" value="HTH_MERR"/>
    <property type="match status" value="1"/>
</dbReference>
<evidence type="ECO:0000256" key="3">
    <source>
        <dbReference type="ARBA" id="ARBA00023163"/>
    </source>
</evidence>
<dbReference type="PANTHER" id="PTHR30204">
    <property type="entry name" value="REDOX-CYCLING DRUG-SENSING TRANSCRIPTIONAL ACTIVATOR SOXR"/>
    <property type="match status" value="1"/>
</dbReference>
<dbReference type="InterPro" id="IPR009061">
    <property type="entry name" value="DNA-bd_dom_put_sf"/>
</dbReference>
<dbReference type="PANTHER" id="PTHR30204:SF94">
    <property type="entry name" value="HEAVY METAL-DEPENDENT TRANSCRIPTIONAL REGULATOR HI_0293-RELATED"/>
    <property type="match status" value="1"/>
</dbReference>
<comment type="caution">
    <text evidence="6">The sequence shown here is derived from an EMBL/GenBank/DDBJ whole genome shotgun (WGS) entry which is preliminary data.</text>
</comment>
<dbReference type="InterPro" id="IPR047057">
    <property type="entry name" value="MerR_fam"/>
</dbReference>
<keyword evidence="4" id="KW-0175">Coiled coil</keyword>
<evidence type="ECO:0000313" key="7">
    <source>
        <dbReference type="Proteomes" id="UP001499924"/>
    </source>
</evidence>
<dbReference type="EMBL" id="BAAAVV010000003">
    <property type="protein sequence ID" value="GAA3164217.1"/>
    <property type="molecule type" value="Genomic_DNA"/>
</dbReference>
<feature type="domain" description="HTH merR-type" evidence="5">
    <location>
        <begin position="1"/>
        <end position="69"/>
    </location>
</feature>
<protein>
    <submittedName>
        <fullName evidence="6">Hypoxia response transcriptional regulator</fullName>
    </submittedName>
</protein>
<evidence type="ECO:0000313" key="6">
    <source>
        <dbReference type="EMBL" id="GAA3164217.1"/>
    </source>
</evidence>
<keyword evidence="3" id="KW-0804">Transcription</keyword>
<dbReference type="Pfam" id="PF00376">
    <property type="entry name" value="MerR"/>
    <property type="match status" value="1"/>
</dbReference>
<sequence>MRIGQLAARTGLTTKTIRFYESTGVLPEPGRRPSGYRHYDEAAVDRLGFIRAAQAAGLSLAEIRNVITVRDSGGAPCQHVLALLNTHAADLDRRIAELTNLREQVDRLRSRASTLDPATCSPADICQLIPLDAVPHHDVHYFA</sequence>
<name>A0ABP6P1I5_9ACTN</name>
<dbReference type="InterPro" id="IPR000551">
    <property type="entry name" value="MerR-type_HTH_dom"/>
</dbReference>
<keyword evidence="2" id="KW-0238">DNA-binding</keyword>
<dbReference type="PROSITE" id="PS50937">
    <property type="entry name" value="HTH_MERR_2"/>
    <property type="match status" value="1"/>
</dbReference>
<dbReference type="InterPro" id="IPR015358">
    <property type="entry name" value="Tscrpt_reg_MerR_DNA-bd"/>
</dbReference>
<dbReference type="CDD" id="cd04770">
    <property type="entry name" value="HTH_HMRTR"/>
    <property type="match status" value="1"/>
</dbReference>
<reference evidence="7" key="1">
    <citation type="journal article" date="2019" name="Int. J. Syst. Evol. Microbiol.">
        <title>The Global Catalogue of Microorganisms (GCM) 10K type strain sequencing project: providing services to taxonomists for standard genome sequencing and annotation.</title>
        <authorList>
            <consortium name="The Broad Institute Genomics Platform"/>
            <consortium name="The Broad Institute Genome Sequencing Center for Infectious Disease"/>
            <person name="Wu L."/>
            <person name="Ma J."/>
        </authorList>
    </citation>
    <scope>NUCLEOTIDE SEQUENCE [LARGE SCALE GENOMIC DNA]</scope>
    <source>
        <strain evidence="7">JCM 15614</strain>
    </source>
</reference>
<accession>A0ABP6P1I5</accession>
<dbReference type="Proteomes" id="UP001499924">
    <property type="component" value="Unassembled WGS sequence"/>
</dbReference>
<dbReference type="RefSeq" id="WP_344688186.1">
    <property type="nucleotide sequence ID" value="NZ_BAAAVV010000003.1"/>
</dbReference>
<dbReference type="SUPFAM" id="SSF46955">
    <property type="entry name" value="Putative DNA-binding domain"/>
    <property type="match status" value="1"/>
</dbReference>
<dbReference type="PRINTS" id="PR00040">
    <property type="entry name" value="HTHMERR"/>
</dbReference>
<keyword evidence="1" id="KW-0805">Transcription regulation</keyword>
<evidence type="ECO:0000256" key="1">
    <source>
        <dbReference type="ARBA" id="ARBA00023015"/>
    </source>
</evidence>
<organism evidence="6 7">
    <name type="scientific">Blastococcus jejuensis</name>
    <dbReference type="NCBI Taxonomy" id="351224"/>
    <lineage>
        <taxon>Bacteria</taxon>
        <taxon>Bacillati</taxon>
        <taxon>Actinomycetota</taxon>
        <taxon>Actinomycetes</taxon>
        <taxon>Geodermatophilales</taxon>
        <taxon>Geodermatophilaceae</taxon>
        <taxon>Blastococcus</taxon>
    </lineage>
</organism>
<gene>
    <name evidence="6" type="ORF">GCM10010531_15500</name>
</gene>
<dbReference type="Pfam" id="PF09278">
    <property type="entry name" value="MerR-DNA-bind"/>
    <property type="match status" value="1"/>
</dbReference>